<comment type="cofactor">
    <cofactor evidence="1">
        <name>a divalent metal cation</name>
        <dbReference type="ChEBI" id="CHEBI:60240"/>
    </cofactor>
</comment>
<dbReference type="EC" id="2.7.1.78" evidence="2"/>
<keyword evidence="3" id="KW-0547">Nucleotide-binding</keyword>
<comment type="function">
    <text evidence="5">Polynucleotide kinase that can phosphorylate the 5'-hydroxyl groups of both single-stranded RNA (ssRNA) and single-stranded DNA (ssDNA). Exhibits a strong preference for ssRNA.</text>
</comment>
<sequence>MEITAGKTLLVDGPAAVKIISGQASIFGCRLKQGKTYVMRPWRRYPIYIETDSRLEITLGADAKTLTVEEGSTVQGWREIVEKTGPGKVIAVCGRTDSGKTSLTTFAANYLVEKYGKCVVVSLDPGQCYFTSPTVVGAAFMNEPVHDLVNLKPFHQIPVGSPSAAACATRIAEAAEELNQILPDDAHVVIDVDGWVDGALAISHKQLLLKTMNVSAAVVLGENTEELVNALEQANVLVVKAQPSDYVKHRDLAERKKTREWLYRKSLGELTLKHVPASWVRLEAVCREIDPHTLYRNAAAAILEAFNIKMDETLDAEIIMSKKRCGVICYLYDSSNRYKGLGIFLGMNKEKNFVKLLTKVESEIAKIRLGRLVLSEEGDEIVQLD</sequence>
<accession>A0A7C5U7F7</accession>
<evidence type="ECO:0000256" key="4">
    <source>
        <dbReference type="ARBA" id="ARBA00022840"/>
    </source>
</evidence>
<keyword evidence="4" id="KW-0067">ATP-binding</keyword>
<name>A0A7C5U7F7_CALS0</name>
<dbReference type="InterPro" id="IPR045116">
    <property type="entry name" value="Clp1/Grc3"/>
</dbReference>
<evidence type="ECO:0000256" key="6">
    <source>
        <dbReference type="ARBA" id="ARBA00044641"/>
    </source>
</evidence>
<dbReference type="AlphaFoldDB" id="A0A7C5U7F7"/>
<evidence type="ECO:0000256" key="5">
    <source>
        <dbReference type="ARBA" id="ARBA00024737"/>
    </source>
</evidence>
<evidence type="ECO:0000256" key="7">
    <source>
        <dbReference type="ARBA" id="ARBA00044673"/>
    </source>
</evidence>
<evidence type="ECO:0000256" key="1">
    <source>
        <dbReference type="ARBA" id="ARBA00001968"/>
    </source>
</evidence>
<dbReference type="GO" id="GO:0051734">
    <property type="term" value="F:ATP-dependent polynucleotide 5'-hydroxyl-kinase activity"/>
    <property type="evidence" value="ECO:0007669"/>
    <property type="project" value="UniProtKB-EC"/>
</dbReference>
<dbReference type="SUPFAM" id="SSF52540">
    <property type="entry name" value="P-loop containing nucleoside triphosphate hydrolases"/>
    <property type="match status" value="1"/>
</dbReference>
<dbReference type="EMBL" id="DRXS01000152">
    <property type="protein sequence ID" value="HHR40732.1"/>
    <property type="molecule type" value="Genomic_DNA"/>
</dbReference>
<protein>
    <recommendedName>
        <fullName evidence="2">polynucleotide 5'-hydroxyl-kinase</fullName>
        <ecNumber evidence="2">2.7.1.78</ecNumber>
    </recommendedName>
</protein>
<evidence type="ECO:0000256" key="3">
    <source>
        <dbReference type="ARBA" id="ARBA00022741"/>
    </source>
</evidence>
<evidence type="ECO:0000256" key="2">
    <source>
        <dbReference type="ARBA" id="ARBA00012157"/>
    </source>
</evidence>
<dbReference type="GO" id="GO:0006388">
    <property type="term" value="P:tRNA splicing, via endonucleolytic cleavage and ligation"/>
    <property type="evidence" value="ECO:0007669"/>
    <property type="project" value="TreeGrafter"/>
</dbReference>
<proteinExistence type="predicted"/>
<dbReference type="Pfam" id="PF16575">
    <property type="entry name" value="CLP1_P"/>
    <property type="match status" value="1"/>
</dbReference>
<feature type="domain" description="Clp1 P-loop" evidence="8">
    <location>
        <begin position="94"/>
        <end position="264"/>
    </location>
</feature>
<reference evidence="9" key="1">
    <citation type="journal article" date="2020" name="mSystems">
        <title>Genome- and Community-Level Interaction Insights into Carbon Utilization and Element Cycling Functions of Hydrothermarchaeota in Hydrothermal Sediment.</title>
        <authorList>
            <person name="Zhou Z."/>
            <person name="Liu Y."/>
            <person name="Xu W."/>
            <person name="Pan J."/>
            <person name="Luo Z.H."/>
            <person name="Li M."/>
        </authorList>
    </citation>
    <scope>NUCLEOTIDE SEQUENCE [LARGE SCALE GENOMIC DNA]</scope>
    <source>
        <strain evidence="9">SpSt-1084</strain>
    </source>
</reference>
<gene>
    <name evidence="9" type="ORF">ENM42_02765</name>
</gene>
<organism evidence="9">
    <name type="scientific">Caldiarchaeum subterraneum</name>
    <dbReference type="NCBI Taxonomy" id="311458"/>
    <lineage>
        <taxon>Archaea</taxon>
        <taxon>Nitrososphaerota</taxon>
        <taxon>Candidatus Caldarchaeales</taxon>
        <taxon>Candidatus Caldarchaeaceae</taxon>
        <taxon>Candidatus Caldarchaeum</taxon>
    </lineage>
</organism>
<dbReference type="InterPro" id="IPR032319">
    <property type="entry name" value="CLP1_P"/>
</dbReference>
<comment type="catalytic activity">
    <reaction evidence="6">
        <text>a 5'-end dephospho-ribonucleoside-RNA + ATP = a 5'-end 5'-phospho-ribonucleoside-RNA + ADP + H(+)</text>
        <dbReference type="Rhea" id="RHEA:54580"/>
        <dbReference type="Rhea" id="RHEA-COMP:13936"/>
        <dbReference type="Rhea" id="RHEA-COMP:15179"/>
        <dbReference type="ChEBI" id="CHEBI:15378"/>
        <dbReference type="ChEBI" id="CHEBI:30616"/>
        <dbReference type="ChEBI" id="CHEBI:138282"/>
        <dbReference type="ChEBI" id="CHEBI:138284"/>
        <dbReference type="ChEBI" id="CHEBI:456216"/>
        <dbReference type="EC" id="2.7.1.78"/>
    </reaction>
</comment>
<dbReference type="PANTHER" id="PTHR12755:SF6">
    <property type="entry name" value="POLYRIBONUCLEOTIDE 5'-HYDROXYL-KINASE CLP1"/>
    <property type="match status" value="1"/>
</dbReference>
<evidence type="ECO:0000313" key="9">
    <source>
        <dbReference type="EMBL" id="HHR40732.1"/>
    </source>
</evidence>
<dbReference type="Gene3D" id="3.40.50.300">
    <property type="entry name" value="P-loop containing nucleotide triphosphate hydrolases"/>
    <property type="match status" value="1"/>
</dbReference>
<dbReference type="GO" id="GO:0005524">
    <property type="term" value="F:ATP binding"/>
    <property type="evidence" value="ECO:0007669"/>
    <property type="project" value="UniProtKB-KW"/>
</dbReference>
<comment type="catalytic activity">
    <reaction evidence="7">
        <text>a 5'-end dephospho-2'-deoxyribonucleoside-DNA + ATP = a 5'-end 5'-phospho-2'-deoxyribonucleoside-DNA + ADP + H(+)</text>
        <dbReference type="Rhea" id="RHEA:15669"/>
        <dbReference type="Rhea" id="RHEA-COMP:13180"/>
        <dbReference type="Rhea" id="RHEA-COMP:13184"/>
        <dbReference type="ChEBI" id="CHEBI:15378"/>
        <dbReference type="ChEBI" id="CHEBI:30616"/>
        <dbReference type="ChEBI" id="CHEBI:136412"/>
        <dbReference type="ChEBI" id="CHEBI:136416"/>
        <dbReference type="ChEBI" id="CHEBI:456216"/>
        <dbReference type="EC" id="2.7.1.78"/>
    </reaction>
</comment>
<comment type="caution">
    <text evidence="9">The sequence shown here is derived from an EMBL/GenBank/DDBJ whole genome shotgun (WGS) entry which is preliminary data.</text>
</comment>
<dbReference type="InterPro" id="IPR027417">
    <property type="entry name" value="P-loop_NTPase"/>
</dbReference>
<dbReference type="PANTHER" id="PTHR12755">
    <property type="entry name" value="CLEAVAGE/POLYADENYLATION FACTOR IA SUBUNIT CLP1P"/>
    <property type="match status" value="1"/>
</dbReference>
<evidence type="ECO:0000259" key="8">
    <source>
        <dbReference type="Pfam" id="PF16575"/>
    </source>
</evidence>
<dbReference type="PROSITE" id="PS51257">
    <property type="entry name" value="PROKAR_LIPOPROTEIN"/>
    <property type="match status" value="1"/>
</dbReference>